<dbReference type="PANTHER" id="PTHR30336:SF20">
    <property type="entry name" value="DUF218 DOMAIN-CONTAINING PROTEIN"/>
    <property type="match status" value="1"/>
</dbReference>
<dbReference type="InterPro" id="IPR051599">
    <property type="entry name" value="Cell_Envelope_Assoc"/>
</dbReference>
<dbReference type="Pfam" id="PF02698">
    <property type="entry name" value="DUF218"/>
    <property type="match status" value="1"/>
</dbReference>
<protein>
    <recommendedName>
        <fullName evidence="1">DUF218 domain-containing protein</fullName>
    </recommendedName>
</protein>
<proteinExistence type="predicted"/>
<dbReference type="RefSeq" id="WP_036656088.1">
    <property type="nucleotide sequence ID" value="NZ_JQCR01000003.1"/>
</dbReference>
<dbReference type="PANTHER" id="PTHR30336">
    <property type="entry name" value="INNER MEMBRANE PROTEIN, PROBABLE PERMEASE"/>
    <property type="match status" value="1"/>
</dbReference>
<organism evidence="2 3">
    <name type="scientific">Paenibacillus wynnii</name>
    <dbReference type="NCBI Taxonomy" id="268407"/>
    <lineage>
        <taxon>Bacteria</taxon>
        <taxon>Bacillati</taxon>
        <taxon>Bacillota</taxon>
        <taxon>Bacilli</taxon>
        <taxon>Bacillales</taxon>
        <taxon>Paenibacillaceae</taxon>
        <taxon>Paenibacillus</taxon>
    </lineage>
</organism>
<evidence type="ECO:0000259" key="1">
    <source>
        <dbReference type="Pfam" id="PF02698"/>
    </source>
</evidence>
<gene>
    <name evidence="2" type="ORF">PWYN_22285</name>
</gene>
<dbReference type="CDD" id="cd06259">
    <property type="entry name" value="YdcF-like"/>
    <property type="match status" value="1"/>
</dbReference>
<keyword evidence="3" id="KW-1185">Reference proteome</keyword>
<dbReference type="Gene3D" id="3.40.50.620">
    <property type="entry name" value="HUPs"/>
    <property type="match status" value="1"/>
</dbReference>
<reference evidence="2 3" key="1">
    <citation type="submission" date="2014-08" db="EMBL/GenBank/DDBJ databases">
        <authorList>
            <person name="den Bakker H.C."/>
        </authorList>
    </citation>
    <scope>NUCLEOTIDE SEQUENCE [LARGE SCALE GENOMIC DNA]</scope>
    <source>
        <strain evidence="2 3">DSM 18334</strain>
    </source>
</reference>
<dbReference type="InterPro" id="IPR003848">
    <property type="entry name" value="DUF218"/>
</dbReference>
<feature type="domain" description="DUF218" evidence="1">
    <location>
        <begin position="64"/>
        <end position="186"/>
    </location>
</feature>
<dbReference type="STRING" id="268407.PWYN_22285"/>
<sequence>MKMEWQGGSGSSPIRIMSRKRRFRSMRGVKITFVALLIVGLLWCAFSFWNINRTVTTTPMTGGDVGIVLGMSMWGDEPSPGLKERLDYGLKLYKEGKFPRFIVTGGLDKPDLKYTEAQGMRNYLVQQGVPEDRIYVENKATSTYENLLFSKEIMAREGWSSAVIITHTYHGRRSQEIAAELGYAKTELGLTDSKIMSMAWHKSREILAYTKWKGKQFTLQFGS</sequence>
<accession>A0A098M718</accession>
<dbReference type="AlphaFoldDB" id="A0A098M718"/>
<name>A0A098M718_9BACL</name>
<evidence type="ECO:0000313" key="3">
    <source>
        <dbReference type="Proteomes" id="UP000029734"/>
    </source>
</evidence>
<dbReference type="GO" id="GO:0005886">
    <property type="term" value="C:plasma membrane"/>
    <property type="evidence" value="ECO:0007669"/>
    <property type="project" value="TreeGrafter"/>
</dbReference>
<dbReference type="Proteomes" id="UP000029734">
    <property type="component" value="Unassembled WGS sequence"/>
</dbReference>
<evidence type="ECO:0000313" key="2">
    <source>
        <dbReference type="EMBL" id="KGE17347.1"/>
    </source>
</evidence>
<dbReference type="eggNOG" id="COG1434">
    <property type="taxonomic scope" value="Bacteria"/>
</dbReference>
<dbReference type="EMBL" id="JQCR01000003">
    <property type="protein sequence ID" value="KGE17347.1"/>
    <property type="molecule type" value="Genomic_DNA"/>
</dbReference>
<comment type="caution">
    <text evidence="2">The sequence shown here is derived from an EMBL/GenBank/DDBJ whole genome shotgun (WGS) entry which is preliminary data.</text>
</comment>
<reference evidence="2 3" key="2">
    <citation type="submission" date="2014-10" db="EMBL/GenBank/DDBJ databases">
        <title>Comparative genomics of the Paenibacillus odorifer group.</title>
        <authorList>
            <person name="Tsai Y.-C."/>
            <person name="Martin N."/>
            <person name="Korlach J."/>
            <person name="Wiedmann M."/>
        </authorList>
    </citation>
    <scope>NUCLEOTIDE SEQUENCE [LARGE SCALE GENOMIC DNA]</scope>
    <source>
        <strain evidence="2 3">DSM 18334</strain>
    </source>
</reference>
<dbReference type="InterPro" id="IPR014729">
    <property type="entry name" value="Rossmann-like_a/b/a_fold"/>
</dbReference>